<reference evidence="1 2" key="1">
    <citation type="submission" date="2021-01" db="EMBL/GenBank/DDBJ databases">
        <title>Whole genome shotgun sequence of Catellatospora coxensis NBRC 107359.</title>
        <authorList>
            <person name="Komaki H."/>
            <person name="Tamura T."/>
        </authorList>
    </citation>
    <scope>NUCLEOTIDE SEQUENCE [LARGE SCALE GENOMIC DNA]</scope>
    <source>
        <strain evidence="1 2">NBRC 107359</strain>
    </source>
</reference>
<keyword evidence="2" id="KW-1185">Reference proteome</keyword>
<dbReference type="EMBL" id="BONI01000007">
    <property type="protein sequence ID" value="GIG04583.1"/>
    <property type="molecule type" value="Genomic_DNA"/>
</dbReference>
<protein>
    <submittedName>
        <fullName evidence="1">Uncharacterized protein</fullName>
    </submittedName>
</protein>
<organism evidence="1 2">
    <name type="scientific">Catellatospora coxensis</name>
    <dbReference type="NCBI Taxonomy" id="310354"/>
    <lineage>
        <taxon>Bacteria</taxon>
        <taxon>Bacillati</taxon>
        <taxon>Actinomycetota</taxon>
        <taxon>Actinomycetes</taxon>
        <taxon>Micromonosporales</taxon>
        <taxon>Micromonosporaceae</taxon>
        <taxon>Catellatospora</taxon>
    </lineage>
</organism>
<proteinExistence type="predicted"/>
<dbReference type="AlphaFoldDB" id="A0A8J3KL42"/>
<sequence length="120" mass="13951">MLPRGAWNVVTVDHAPPTETSHREPSDITDHLLWRDAQQMLGRHDRPDDDQLCNWCGRHWPCPPRRLAERAQAAASRHWREAWTVRHDLNGMRSLPAWRADLGERGGSIMRNGTRRSLFD</sequence>
<name>A0A8J3KL42_9ACTN</name>
<comment type="caution">
    <text evidence="1">The sequence shown here is derived from an EMBL/GenBank/DDBJ whole genome shotgun (WGS) entry which is preliminary data.</text>
</comment>
<accession>A0A8J3KL42</accession>
<gene>
    <name evidence="1" type="ORF">Cco03nite_12830</name>
</gene>
<dbReference type="Proteomes" id="UP000630887">
    <property type="component" value="Unassembled WGS sequence"/>
</dbReference>
<evidence type="ECO:0000313" key="2">
    <source>
        <dbReference type="Proteomes" id="UP000630887"/>
    </source>
</evidence>
<evidence type="ECO:0000313" key="1">
    <source>
        <dbReference type="EMBL" id="GIG04583.1"/>
    </source>
</evidence>